<dbReference type="InterPro" id="IPR036942">
    <property type="entry name" value="Beta-barrel_TonB_sf"/>
</dbReference>
<keyword evidence="6" id="KW-0732">Signal</keyword>
<evidence type="ECO:0000313" key="15">
    <source>
        <dbReference type="EMBL" id="KHD04966.1"/>
    </source>
</evidence>
<dbReference type="EMBL" id="JSZA02000130">
    <property type="protein sequence ID" value="KHD04966.1"/>
    <property type="molecule type" value="Genomic_DNA"/>
</dbReference>
<comment type="similarity">
    <text evidence="2">Belongs to the TonB-dependent receptor family. Hemoglobin/haptoglobin binding protein subfamily.</text>
</comment>
<protein>
    <recommendedName>
        <fullName evidence="17">TonB-dependent receptor</fullName>
    </recommendedName>
</protein>
<proteinExistence type="inferred from homology"/>
<keyword evidence="5 11" id="KW-0812">Transmembrane</keyword>
<dbReference type="PANTHER" id="PTHR30069:SF29">
    <property type="entry name" value="HEMOGLOBIN AND HEMOGLOBIN-HAPTOGLOBIN-BINDING PROTEIN 1-RELATED"/>
    <property type="match status" value="1"/>
</dbReference>
<dbReference type="PROSITE" id="PS52016">
    <property type="entry name" value="TONB_DEPENDENT_REC_3"/>
    <property type="match status" value="1"/>
</dbReference>
<dbReference type="InterPro" id="IPR037066">
    <property type="entry name" value="Plug_dom_sf"/>
</dbReference>
<evidence type="ECO:0000259" key="13">
    <source>
        <dbReference type="Pfam" id="PF00593"/>
    </source>
</evidence>
<evidence type="ECO:0000256" key="1">
    <source>
        <dbReference type="ARBA" id="ARBA00004571"/>
    </source>
</evidence>
<evidence type="ECO:0000256" key="10">
    <source>
        <dbReference type="ARBA" id="ARBA00023237"/>
    </source>
</evidence>
<feature type="domain" description="TonB-dependent receptor-like beta-barrel" evidence="13">
    <location>
        <begin position="239"/>
        <end position="653"/>
    </location>
</feature>
<dbReference type="Proteomes" id="UP000030428">
    <property type="component" value="Unassembled WGS sequence"/>
</dbReference>
<dbReference type="Gene3D" id="2.40.170.20">
    <property type="entry name" value="TonB-dependent receptor, beta-barrel domain"/>
    <property type="match status" value="1"/>
</dbReference>
<keyword evidence="3 11" id="KW-0813">Transport</keyword>
<dbReference type="GO" id="GO:0015344">
    <property type="term" value="F:siderophore uptake transmembrane transporter activity"/>
    <property type="evidence" value="ECO:0007669"/>
    <property type="project" value="TreeGrafter"/>
</dbReference>
<organism evidence="15 16">
    <name type="scientific">Candidatus Thiomargarita nelsonii</name>
    <dbReference type="NCBI Taxonomy" id="1003181"/>
    <lineage>
        <taxon>Bacteria</taxon>
        <taxon>Pseudomonadati</taxon>
        <taxon>Pseudomonadota</taxon>
        <taxon>Gammaproteobacteria</taxon>
        <taxon>Thiotrichales</taxon>
        <taxon>Thiotrichaceae</taxon>
        <taxon>Thiomargarita</taxon>
    </lineage>
</organism>
<evidence type="ECO:0000256" key="4">
    <source>
        <dbReference type="ARBA" id="ARBA00022452"/>
    </source>
</evidence>
<dbReference type="AlphaFoldDB" id="A0A0A6RMB8"/>
<evidence type="ECO:0000256" key="2">
    <source>
        <dbReference type="ARBA" id="ARBA00008143"/>
    </source>
</evidence>
<evidence type="ECO:0000256" key="5">
    <source>
        <dbReference type="ARBA" id="ARBA00022692"/>
    </source>
</evidence>
<evidence type="ECO:0000256" key="12">
    <source>
        <dbReference type="RuleBase" id="RU003357"/>
    </source>
</evidence>
<name>A0A0A6RMB8_9GAMM</name>
<dbReference type="InterPro" id="IPR012910">
    <property type="entry name" value="Plug_dom"/>
</dbReference>
<evidence type="ECO:0000313" key="16">
    <source>
        <dbReference type="Proteomes" id="UP000030428"/>
    </source>
</evidence>
<keyword evidence="4 11" id="KW-1134">Transmembrane beta strand</keyword>
<comment type="subcellular location">
    <subcellularLocation>
        <location evidence="1 11">Cell outer membrane</location>
        <topology evidence="1 11">Multi-pass membrane protein</topology>
    </subcellularLocation>
</comment>
<dbReference type="GO" id="GO:0044718">
    <property type="term" value="P:siderophore transmembrane transport"/>
    <property type="evidence" value="ECO:0007669"/>
    <property type="project" value="TreeGrafter"/>
</dbReference>
<dbReference type="PANTHER" id="PTHR30069">
    <property type="entry name" value="TONB-DEPENDENT OUTER MEMBRANE RECEPTOR"/>
    <property type="match status" value="1"/>
</dbReference>
<evidence type="ECO:0000256" key="11">
    <source>
        <dbReference type="PROSITE-ProRule" id="PRU01360"/>
    </source>
</evidence>
<accession>A0A0A6RMB8</accession>
<dbReference type="Gene3D" id="2.170.130.10">
    <property type="entry name" value="TonB-dependent receptor, plug domain"/>
    <property type="match status" value="1"/>
</dbReference>
<dbReference type="SUPFAM" id="SSF56935">
    <property type="entry name" value="Porins"/>
    <property type="match status" value="1"/>
</dbReference>
<feature type="domain" description="TonB-dependent receptor plug" evidence="14">
    <location>
        <begin position="48"/>
        <end position="150"/>
    </location>
</feature>
<keyword evidence="7 12" id="KW-0798">TonB box</keyword>
<comment type="caution">
    <text evidence="15">The sequence shown here is derived from an EMBL/GenBank/DDBJ whole genome shotgun (WGS) entry which is preliminary data.</text>
</comment>
<evidence type="ECO:0000256" key="6">
    <source>
        <dbReference type="ARBA" id="ARBA00022729"/>
    </source>
</evidence>
<reference evidence="15 16" key="1">
    <citation type="journal article" date="2016" name="Front. Microbiol.">
        <title>Single-Cell (Meta-)Genomics of a Dimorphic Candidatus Thiomargarita nelsonii Reveals Genomic Plasticity.</title>
        <authorList>
            <person name="Flood B.E."/>
            <person name="Fliss P."/>
            <person name="Jones D.S."/>
            <person name="Dick G.J."/>
            <person name="Jain S."/>
            <person name="Kaster A.K."/>
            <person name="Winkel M."/>
            <person name="Mussmann M."/>
            <person name="Bailey J."/>
        </authorList>
    </citation>
    <scope>NUCLEOTIDE SEQUENCE [LARGE SCALE GENOMIC DNA]</scope>
    <source>
        <strain evidence="15">Hydrate Ridge</strain>
    </source>
</reference>
<dbReference type="InterPro" id="IPR039426">
    <property type="entry name" value="TonB-dep_rcpt-like"/>
</dbReference>
<keyword evidence="16" id="KW-1185">Reference proteome</keyword>
<dbReference type="GO" id="GO:0009279">
    <property type="term" value="C:cell outer membrane"/>
    <property type="evidence" value="ECO:0007669"/>
    <property type="project" value="UniProtKB-SubCell"/>
</dbReference>
<evidence type="ECO:0008006" key="17">
    <source>
        <dbReference type="Google" id="ProtNLM"/>
    </source>
</evidence>
<evidence type="ECO:0000259" key="14">
    <source>
        <dbReference type="Pfam" id="PF07715"/>
    </source>
</evidence>
<gene>
    <name evidence="15" type="ORF">PN36_24640</name>
</gene>
<keyword evidence="8 11" id="KW-0472">Membrane</keyword>
<dbReference type="InterPro" id="IPR000531">
    <property type="entry name" value="Beta-barrel_TonB"/>
</dbReference>
<evidence type="ECO:0000256" key="7">
    <source>
        <dbReference type="ARBA" id="ARBA00023077"/>
    </source>
</evidence>
<evidence type="ECO:0000256" key="9">
    <source>
        <dbReference type="ARBA" id="ARBA00023170"/>
    </source>
</evidence>
<dbReference type="Pfam" id="PF00593">
    <property type="entry name" value="TonB_dep_Rec_b-barrel"/>
    <property type="match status" value="1"/>
</dbReference>
<keyword evidence="9" id="KW-0675">Receptor</keyword>
<keyword evidence="10 11" id="KW-0998">Cell outer membrane</keyword>
<evidence type="ECO:0000256" key="8">
    <source>
        <dbReference type="ARBA" id="ARBA00023136"/>
    </source>
</evidence>
<dbReference type="Pfam" id="PF07715">
    <property type="entry name" value="Plug"/>
    <property type="match status" value="1"/>
</dbReference>
<sequence length="685" mass="77656">MIEYLQGLDFDELTEVEVTLDEVFDVFDGLIKKRTVKVATGIEQSMARAPAVTTVITAQDIEAIGAKDLTQVLETVPGLFVTVNNFYDPQYTMRGNSQVLMLLNGIRINNTYNGDTKELGHMPSVHSISRIEIIRGPGSAVYGADAFAGVINIITKKADEIQGTQVGIRTGSFDTQNAWILHGDTWGDFEVTAAFEYSTTDGHREIIDSDAQTQLDGKFGTETSLAPGPINVGADNYEARLDILRDNWLFSVNYHAVRDQGNALGYSRALDLFGSNTTDLFNANLTYHNPALTEYWDVTAQISYQRTSWDLFQFVYPPGAFRGAFPDGMISNPVTSEQHSRFDLSGFYSRFNNHLIRTGSGYVYDDMYKTQHLTNYVSGVGGPMLATGVGEPMLDRSDTPLVFLPETARQSWYLFLQDTWTLTPQWEISAGIRYDEYSDFGSTTNPRAAIVWQPRSNLTTKLLYGQAFMAPTFMQLFVQNNALNKGNPELDPEKIETWELALDYRATETWHLSFNLFRYEIEDKIIAAFDPKDSNTRFQNVAAWESEGVEFETRWKMSARSSLLFNYAYQDTLDAQTNESVNTAPRHQAYLRTDWLLFPNWFLDTQINWAGDWGRPSDDPRDPVDDYTTVNLTLRYKDIHKGSWNFAMGVRNLFDEDVRQPGPLNVPNDYPLAGRSFFGEVRYQF</sequence>
<evidence type="ECO:0000256" key="3">
    <source>
        <dbReference type="ARBA" id="ARBA00022448"/>
    </source>
</evidence>
<dbReference type="CDD" id="cd01347">
    <property type="entry name" value="ligand_gated_channel"/>
    <property type="match status" value="1"/>
</dbReference>